<dbReference type="InterPro" id="IPR011460">
    <property type="entry name" value="Lcl_C"/>
</dbReference>
<name>A0ABR9E9P4_9GAMM</name>
<dbReference type="EMBL" id="AQGV01000012">
    <property type="protein sequence ID" value="MBE0367522.1"/>
    <property type="molecule type" value="Genomic_DNA"/>
</dbReference>
<dbReference type="Pfam" id="PF07603">
    <property type="entry name" value="Lcl_C"/>
    <property type="match status" value="1"/>
</dbReference>
<organism evidence="2 3">
    <name type="scientific">Pseudoalteromonas aurantia 208</name>
    <dbReference type="NCBI Taxonomy" id="1314867"/>
    <lineage>
        <taxon>Bacteria</taxon>
        <taxon>Pseudomonadati</taxon>
        <taxon>Pseudomonadota</taxon>
        <taxon>Gammaproteobacteria</taxon>
        <taxon>Alteromonadales</taxon>
        <taxon>Pseudoalteromonadaceae</taxon>
        <taxon>Pseudoalteromonas</taxon>
    </lineage>
</organism>
<dbReference type="Proteomes" id="UP000615755">
    <property type="component" value="Unassembled WGS sequence"/>
</dbReference>
<sequence length="227" mass="25965">MKNRLLISFLLLSVIVGYCLIALPTQKSHMHPRYIKISAEGKPLKPWQGPWACVYDKEKQLLWEIKTDNESIHDGYWTYSWYQNQKGVANFGDCYFESNRCDTADLLRHTNENGLCGVQTWRLPSSEELASLVEPPSRPGNTHIAHDFFLHIQHGDYWSSEQTNKLSKHFNQFKEGAKSVNFHTGTSMTLPYRNAAFVMLVSSVTDLPTSQVSGRDTLITTPKEINK</sequence>
<protein>
    <recommendedName>
        <fullName evidence="1">Lcl C-terminal domain-containing protein</fullName>
    </recommendedName>
</protein>
<keyword evidence="3" id="KW-1185">Reference proteome</keyword>
<feature type="domain" description="Lcl C-terminal" evidence="1">
    <location>
        <begin position="53"/>
        <end position="201"/>
    </location>
</feature>
<evidence type="ECO:0000313" key="3">
    <source>
        <dbReference type="Proteomes" id="UP000615755"/>
    </source>
</evidence>
<dbReference type="RefSeq" id="WP_192506946.1">
    <property type="nucleotide sequence ID" value="NZ_AQGV01000012.1"/>
</dbReference>
<evidence type="ECO:0000259" key="1">
    <source>
        <dbReference type="Pfam" id="PF07603"/>
    </source>
</evidence>
<proteinExistence type="predicted"/>
<evidence type="ECO:0000313" key="2">
    <source>
        <dbReference type="EMBL" id="MBE0367522.1"/>
    </source>
</evidence>
<accession>A0ABR9E9P4</accession>
<reference evidence="2 3" key="1">
    <citation type="submission" date="2015-03" db="EMBL/GenBank/DDBJ databases">
        <title>Genome sequence of Pseudoalteromonas aurantia.</title>
        <authorList>
            <person name="Xie B.-B."/>
            <person name="Rong J.-C."/>
            <person name="Qin Q.-L."/>
            <person name="Zhang Y.-Z."/>
        </authorList>
    </citation>
    <scope>NUCLEOTIDE SEQUENCE [LARGE SCALE GENOMIC DNA]</scope>
    <source>
        <strain evidence="2 3">208</strain>
    </source>
</reference>
<gene>
    <name evidence="2" type="ORF">PAUR_a0892</name>
</gene>
<comment type="caution">
    <text evidence="2">The sequence shown here is derived from an EMBL/GenBank/DDBJ whole genome shotgun (WGS) entry which is preliminary data.</text>
</comment>